<dbReference type="OrthoDB" id="414698at2759"/>
<evidence type="ECO:0000313" key="1">
    <source>
        <dbReference type="EMBL" id="KAF9963251.1"/>
    </source>
</evidence>
<accession>A0A9P6J681</accession>
<dbReference type="Gene3D" id="1.25.40.10">
    <property type="entry name" value="Tetratricopeptide repeat domain"/>
    <property type="match status" value="1"/>
</dbReference>
<protein>
    <recommendedName>
        <fullName evidence="3">DUF924-domain-containing protein</fullName>
    </recommendedName>
</protein>
<proteinExistence type="predicted"/>
<evidence type="ECO:0000313" key="2">
    <source>
        <dbReference type="Proteomes" id="UP000749646"/>
    </source>
</evidence>
<keyword evidence="2" id="KW-1185">Reference proteome</keyword>
<gene>
    <name evidence="1" type="ORF">BGZ65_004909</name>
</gene>
<evidence type="ECO:0008006" key="3">
    <source>
        <dbReference type="Google" id="ProtNLM"/>
    </source>
</evidence>
<dbReference type="Pfam" id="PF06041">
    <property type="entry name" value="DUF924"/>
    <property type="match status" value="1"/>
</dbReference>
<name>A0A9P6J681_9FUNG</name>
<dbReference type="InterPro" id="IPR010323">
    <property type="entry name" value="DUF924"/>
</dbReference>
<dbReference type="SUPFAM" id="SSF48452">
    <property type="entry name" value="TPR-like"/>
    <property type="match status" value="1"/>
</dbReference>
<organism evidence="1 2">
    <name type="scientific">Modicella reniformis</name>
    <dbReference type="NCBI Taxonomy" id="1440133"/>
    <lineage>
        <taxon>Eukaryota</taxon>
        <taxon>Fungi</taxon>
        <taxon>Fungi incertae sedis</taxon>
        <taxon>Mucoromycota</taxon>
        <taxon>Mortierellomycotina</taxon>
        <taxon>Mortierellomycetes</taxon>
        <taxon>Mortierellales</taxon>
        <taxon>Mortierellaceae</taxon>
        <taxon>Modicella</taxon>
    </lineage>
</organism>
<reference evidence="1" key="1">
    <citation type="journal article" date="2020" name="Fungal Divers.">
        <title>Resolving the Mortierellaceae phylogeny through synthesis of multi-gene phylogenetics and phylogenomics.</title>
        <authorList>
            <person name="Vandepol N."/>
            <person name="Liber J."/>
            <person name="Desiro A."/>
            <person name="Na H."/>
            <person name="Kennedy M."/>
            <person name="Barry K."/>
            <person name="Grigoriev I.V."/>
            <person name="Miller A.N."/>
            <person name="O'Donnell K."/>
            <person name="Stajich J.E."/>
            <person name="Bonito G."/>
        </authorList>
    </citation>
    <scope>NUCLEOTIDE SEQUENCE</scope>
    <source>
        <strain evidence="1">MES-2147</strain>
    </source>
</reference>
<dbReference type="Proteomes" id="UP000749646">
    <property type="component" value="Unassembled WGS sequence"/>
</dbReference>
<dbReference type="InterPro" id="IPR011990">
    <property type="entry name" value="TPR-like_helical_dom_sf"/>
</dbReference>
<sequence length="209" mass="24348">MRNIAAAAHTSKRLMDTWFRGFVPGRPLSPNLLGFWYGGSKEIDDMLCDQFKNDAERALVNREFRERMKSTQEGTLALTLLLDQVPRNIFRGTSRPFVEFDPLARETVKEALAKNTCGQMHPVFRHFLYMPLEHSENHEDQAACVKEFTKEYEKVEPMYKEMFKSALEYAKAHEAVIEKFGRFPHRNDVLGRVHTEAERIHLETGGDRW</sequence>
<dbReference type="Gene3D" id="1.20.58.320">
    <property type="entry name" value="TPR-like"/>
    <property type="match status" value="1"/>
</dbReference>
<comment type="caution">
    <text evidence="1">The sequence shown here is derived from an EMBL/GenBank/DDBJ whole genome shotgun (WGS) entry which is preliminary data.</text>
</comment>
<dbReference type="EMBL" id="JAAAHW010006309">
    <property type="protein sequence ID" value="KAF9963251.1"/>
    <property type="molecule type" value="Genomic_DNA"/>
</dbReference>
<dbReference type="AlphaFoldDB" id="A0A9P6J681"/>